<feature type="compositionally biased region" description="Low complexity" evidence="12">
    <location>
        <begin position="1015"/>
        <end position="1035"/>
    </location>
</feature>
<feature type="compositionally biased region" description="Basic and acidic residues" evidence="12">
    <location>
        <begin position="2928"/>
        <end position="2941"/>
    </location>
</feature>
<reference evidence="14" key="1">
    <citation type="submission" date="2020-11" db="EMBL/GenBank/DDBJ databases">
        <authorList>
            <person name="Tran Van P."/>
        </authorList>
    </citation>
    <scope>NUCLEOTIDE SEQUENCE</scope>
</reference>
<evidence type="ECO:0000256" key="4">
    <source>
        <dbReference type="ARBA" id="ARBA00022737"/>
    </source>
</evidence>
<keyword evidence="10" id="KW-0694">RNA-binding</keyword>
<feature type="repeat" description="ANK" evidence="9">
    <location>
        <begin position="1477"/>
        <end position="1509"/>
    </location>
</feature>
<dbReference type="GO" id="GO:0044218">
    <property type="term" value="C:other organism cell membrane"/>
    <property type="evidence" value="ECO:0007669"/>
    <property type="project" value="UniProtKB-KW"/>
</dbReference>
<feature type="repeat" description="ANK" evidence="9">
    <location>
        <begin position="508"/>
        <end position="540"/>
    </location>
</feature>
<dbReference type="InterPro" id="IPR004087">
    <property type="entry name" value="KH_dom"/>
</dbReference>
<feature type="compositionally biased region" description="Low complexity" evidence="12">
    <location>
        <begin position="2363"/>
        <end position="2388"/>
    </location>
</feature>
<feature type="region of interest" description="Disordered" evidence="12">
    <location>
        <begin position="1906"/>
        <end position="1947"/>
    </location>
</feature>
<dbReference type="InterPro" id="IPR051631">
    <property type="entry name" value="Ankyrin-KH/SAM_domain"/>
</dbReference>
<keyword evidence="6 9" id="KW-0040">ANK repeat</keyword>
<comment type="subcellular location">
    <subcellularLocation>
        <location evidence="1">Target cell membrane</location>
    </subcellularLocation>
</comment>
<keyword evidence="3" id="KW-1052">Target cell membrane</keyword>
<dbReference type="PROSITE" id="PS50084">
    <property type="entry name" value="KH_TYPE_1"/>
    <property type="match status" value="1"/>
</dbReference>
<dbReference type="PANTHER" id="PTHR23206">
    <property type="entry name" value="MASK PROTEIN"/>
    <property type="match status" value="1"/>
</dbReference>
<dbReference type="InterPro" id="IPR004088">
    <property type="entry name" value="KH_dom_type_1"/>
</dbReference>
<gene>
    <name evidence="14" type="ORF">OSB1V03_LOCUS5116</name>
</gene>
<feature type="region of interest" description="Disordered" evidence="12">
    <location>
        <begin position="2788"/>
        <end position="2813"/>
    </location>
</feature>
<dbReference type="FunFam" id="1.25.40.20:FF:000216">
    <property type="entry name" value="Ankyrin repeat and KH domain-containing 1"/>
    <property type="match status" value="1"/>
</dbReference>
<dbReference type="GO" id="GO:0044231">
    <property type="term" value="C:host cell presynaptic membrane"/>
    <property type="evidence" value="ECO:0007669"/>
    <property type="project" value="UniProtKB-KW"/>
</dbReference>
<feature type="repeat" description="ANK" evidence="9">
    <location>
        <begin position="179"/>
        <end position="211"/>
    </location>
</feature>
<feature type="region of interest" description="Disordered" evidence="12">
    <location>
        <begin position="933"/>
        <end position="952"/>
    </location>
</feature>
<dbReference type="InterPro" id="IPR047373">
    <property type="entry name" value="KH-I_MASK"/>
</dbReference>
<dbReference type="PROSITE" id="PS50088">
    <property type="entry name" value="ANK_REPEAT"/>
    <property type="match status" value="21"/>
</dbReference>
<feature type="compositionally biased region" description="Polar residues" evidence="12">
    <location>
        <begin position="2602"/>
        <end position="2618"/>
    </location>
</feature>
<feature type="compositionally biased region" description="Basic and acidic residues" evidence="12">
    <location>
        <begin position="1728"/>
        <end position="1737"/>
    </location>
</feature>
<keyword evidence="4" id="KW-0677">Repeat</keyword>
<evidence type="ECO:0000256" key="5">
    <source>
        <dbReference type="ARBA" id="ARBA00023028"/>
    </source>
</evidence>
<feature type="repeat" description="ANK" evidence="9">
    <location>
        <begin position="1545"/>
        <end position="1577"/>
    </location>
</feature>
<feature type="repeat" description="ANK" evidence="9">
    <location>
        <begin position="1578"/>
        <end position="1610"/>
    </location>
</feature>
<feature type="compositionally biased region" description="Basic and acidic residues" evidence="12">
    <location>
        <begin position="1883"/>
        <end position="1893"/>
    </location>
</feature>
<feature type="domain" description="K Homology" evidence="13">
    <location>
        <begin position="1950"/>
        <end position="2019"/>
    </location>
</feature>
<feature type="compositionally biased region" description="Polar residues" evidence="12">
    <location>
        <begin position="933"/>
        <end position="949"/>
    </location>
</feature>
<keyword evidence="5" id="KW-0638">Presynaptic neurotoxin</keyword>
<keyword evidence="7 11" id="KW-0175">Coiled coil</keyword>
<proteinExistence type="predicted"/>
<feature type="compositionally biased region" description="Basic and acidic residues" evidence="12">
    <location>
        <begin position="1789"/>
        <end position="1805"/>
    </location>
</feature>
<dbReference type="Pfam" id="PF00023">
    <property type="entry name" value="Ank"/>
    <property type="match status" value="2"/>
</dbReference>
<dbReference type="Pfam" id="PF13637">
    <property type="entry name" value="Ank_4"/>
    <property type="match status" value="1"/>
</dbReference>
<dbReference type="GO" id="GO:0045087">
    <property type="term" value="P:innate immune response"/>
    <property type="evidence" value="ECO:0007669"/>
    <property type="project" value="TreeGrafter"/>
</dbReference>
<dbReference type="FunFam" id="1.25.40.20:FF:000589">
    <property type="entry name" value="ankyrin repeat and KH domain-containing protein 1 isoform X2"/>
    <property type="match status" value="1"/>
</dbReference>
<dbReference type="PANTHER" id="PTHR23206:SF8">
    <property type="entry name" value="ANKYRIN REPEAT AND KH DOMAIN-CONTAINING 1"/>
    <property type="match status" value="1"/>
</dbReference>
<feature type="compositionally biased region" description="Polar residues" evidence="12">
    <location>
        <begin position="2399"/>
        <end position="2415"/>
    </location>
</feature>
<feature type="repeat" description="ANK" evidence="9">
    <location>
        <begin position="1308"/>
        <end position="1340"/>
    </location>
</feature>
<keyword evidence="8" id="KW-1053">Target membrane</keyword>
<dbReference type="InterPro" id="IPR036770">
    <property type="entry name" value="Ankyrin_rpt-contain_sf"/>
</dbReference>
<dbReference type="GO" id="GO:0010468">
    <property type="term" value="P:regulation of gene expression"/>
    <property type="evidence" value="ECO:0007669"/>
    <property type="project" value="UniProtKB-ARBA"/>
</dbReference>
<dbReference type="PROSITE" id="PS50297">
    <property type="entry name" value="ANK_REP_REGION"/>
    <property type="match status" value="19"/>
</dbReference>
<feature type="compositionally biased region" description="Polar residues" evidence="12">
    <location>
        <begin position="1924"/>
        <end position="1937"/>
    </location>
</feature>
<evidence type="ECO:0000256" key="10">
    <source>
        <dbReference type="PROSITE-ProRule" id="PRU00117"/>
    </source>
</evidence>
<evidence type="ECO:0000256" key="12">
    <source>
        <dbReference type="SAM" id="MobiDB-lite"/>
    </source>
</evidence>
<feature type="repeat" description="ANK" evidence="9">
    <location>
        <begin position="312"/>
        <end position="344"/>
    </location>
</feature>
<dbReference type="Gene3D" id="3.30.1370.10">
    <property type="entry name" value="K Homology domain, type 1"/>
    <property type="match status" value="1"/>
</dbReference>
<feature type="repeat" description="ANK" evidence="9">
    <location>
        <begin position="1375"/>
        <end position="1407"/>
    </location>
</feature>
<feature type="coiled-coil region" evidence="11">
    <location>
        <begin position="718"/>
        <end position="770"/>
    </location>
</feature>
<evidence type="ECO:0000256" key="7">
    <source>
        <dbReference type="ARBA" id="ARBA00023054"/>
    </source>
</evidence>
<feature type="compositionally biased region" description="Low complexity" evidence="12">
    <location>
        <begin position="1860"/>
        <end position="1882"/>
    </location>
</feature>
<keyword evidence="5" id="KW-0528">Neurotoxin</keyword>
<dbReference type="InterPro" id="IPR036612">
    <property type="entry name" value="KH_dom_type_1_sf"/>
</dbReference>
<feature type="repeat" description="ANK" evidence="9">
    <location>
        <begin position="1443"/>
        <end position="1475"/>
    </location>
</feature>
<keyword evidence="15" id="KW-1185">Reference proteome</keyword>
<sequence length="3123" mass="335783">VESFTLDEEPIVDTNASKFLLSAETSDSKLVAGIHLGEPAEMDAQSRANLEALLEADKHLIDADVLRRIASSLAVSDVHCALDEAAQAIAKMRITDSQLTSIAPLSTANVLHKSDQSQELTANMEGSSRLMDDRSERCSVNEVTEEGESFLSFACSSGHYELAKQLLVARANVEDRGLKDTTPLMDASNAGHFNIVELLIKYNAEVNAQTSQGNTPLMFACAGGHEEVVKLLLKSGANVEDHNENGHTPLMEAASAGHVNVATILVEHGASINTHSNEYKESALTLACYKGHLEMVRFLLEAGADQEHKTDEMHTALMEASMDGHVEVARLLLDSGAQVNMPADSFESPLTLAACGGHVELAMLLLERGANIEEVNDEGYTPLMEAAREGHEEMVALLLSQGADINAQTEETQETALTLACCGGFLDVADFLIKAGADIEAGANTPLMEAAQEGHLDLVRHLINCGSNVNATTSSGDTALMYGCENGHTDVAELLLQAGANLEHEAEGGRTSLMKAARAGHLCTVQFLLNRGSNVNKVTTNNDHTPLSLACAGGHLAVVELLLANGSDPTHRLKDSSTMLIEAAKGGHTTVVQLLIDYPTNMMAPSPPLNASADAETTPRIPPHGLQLEDTSSRTHSSISSLQSKLNFQKSISKKNISKDNNAVNMTANKGTDSSDSYVSFSKGRTVNKVLERSLSDSGVSSTTPPNPSVMESTAFSSIDALKEAERLEARINDMIRRTDELDPAKEEQIRQKQQILEELQRVEREYQAHWQQQLLQCYQAGLSCGPSLSQISANIPVDSTGIPSNSQGMPVCLEMASNLQKPIKLETPFQMPSTMSQSTNFQSSSATLAADLSLNLSSVPTQTTFTNTINTSTNTPISLSTPPANRRFRSNSKIKSISSKQHTHQTTLNIPKSLSSSLTSEEVEKNNLKNTINSEHLDPNNSNPSADGQQTQISLLQQQQMILSELAQNFSTRPETLQFLQAAASNMKIDPSIPFLLPRLFNPNVSLSQTSVIQSHQSQPNTQSTPQTTSQSIQTNVSTMTSIHDNIKKTLQITTKVNKLNKSAKVDNTSVSSTTPAPTPAPTQHPTPSTGSLLMNQTTQTQSTSLLQTLSSEQLMLLKTQFAAAASTATQTDPLLCQLSTSSTTAPTLVNQAVYSGSTTSGIYSMGAPAFPVSLTLSPVSVAPSSTTTASSRTSIISTTIPYPTDGVDGNTQTVITNANTTDITSMNTNTSSLDTHIPYALTNTISSLSGNGNSNDLDLKLKSSKPEVLLQNTIQSTTTTTPANIRIPSPPPWFPPVDLDCQTDSNHDTALTLACAGGHEELVSLLLNRGAEMEHRDKKGFTPLMLAATAGHLNVVEIMLNNGADMEAQSERTKDTALSLACSSGRFEVVEILLSRGSNKEHRNVSDYTPLSLAASGGYVNIIKLLLSHGAEINSRTGSKLGISPLMLAAMNGHAATVKLLLDMGSDINAQIETNRNTALTLACFQGRCEVVGLLLDRRANVEHRAKTGLTPLMEAASGGYVEVGRVLLDKGADVNATPVPSSRDTALTIASDKGHYRFVELLLTRGAIVDVKNKKGNSPLWLACNGGHLDVVQLLVNAGCDIDSQDNRKVSCLMSAFRKGHVKVVKWMVKHVNQFPADQEITRFIALINDKELLKKTNQCAEILRQAKERQAAEANKNASILLEEIDLERTREEHRKAAAARRRERKRIKKKEKQELLKVPTKGSNDDKSKLKDDYDDDDDDDSNDEDDDDDDVVVEVIPPPLPVVAPKEVSKEVKQKPNQTTKVTVEEKCKPSPKETERQRKASNNSNLTNHVNANTTTKKSTQQPMNTTNAKNKKTNDSIPSDSDSTQEKLVLRSNSSNISNVSKNSSVSQKNVQKSVSDHSSHRHSTDIFSELTVEMNTNVSSSASNRSPNYSASKGGATSAQPSNANQTKKGQKREEGWKEVVRKSKKVVVPSNAISRVIGRGGCNINAIREVSGAHIEVEKQKGQGDRMVIIKGSADATRHAQQLIAALSKETEKDLSEIIKSMGLNRPTSVSSDEIISTRNHSKNQSTAVIGSTARQQSTTVSNVLKSSSMGSVCTTSLSSNMTTFTNRSSMLVRTSAPITQSSPFVNAWNTRNTGSTRMPSTTSLPVSTTQHLTSQPVTTKSTVSYTMAVAAKGKNTKTTSISNIITAIPKVISSAEVKHETQMKPTSTPQMTNQLRPTGAPQGVQPFSHQMFTGARVPVPNNSNGVKNTSYLPTTKQPFNSLQTVTTAQSPTKTTTSVAAEDDKPPSATTPEYTPFNNLFSKVAQSSVWGQSKDNKPNFASVAASGLTSIASNQNQSNSLSTLGLQIQQNSQKELSIDASKAPGYRGNLHISPSNVSLSSTPSSSSGNSNLGPIGSGHARSAPCTPPLISNTGPLTPSSVSKMMTTPPLSGTPTPPPPQNTHIQNSRSMTDPQNQMFSMTNESNLSPISAQSPTKTTTSVAAEDDKPPSATTPEYTPFNNLFSKVAQSSVWGQSKDNKPNFASVAASGLTSIASNQNQSNSLSTALGLQIQQNSQKELSIDASKAPGYRGNLHISPSNVSLSSTPSSSSGNSNLGPIGSGHARSAPCTPPLISNTGPLTPSSVSKMMTTPPLSGTPTPPPPQNTHIQNSRSMTDPQNQMFSMTNESNLSPISGNPSPSHQLNVNSVSTASSVTSYQPLLQSTQLNPNLQSNVSNAIKSQSYNMSSTMNVPQRHTYVTNTTYTQNTPLPSVGTVHTMQMSNEQNQPVFGLQNTNNAIQSNLNPNAPDFSTRVSIMQSSHQMNGPSLTPQKRISRDNSGTNSSPNAAIVLQDQMRAAFLAASANLQLQTLQKQQAVRMQIAANHNSHLAANDFGTNTPPPSPETLRLLHTAINSLPNAPNPAHGMQHFGVMQANNYLPQQQQQQSRLSQTSINAMAVQKEMESNTDYEERRQLPRPIGTERAQRKNPNPNVYSQMNSLSNMNANDSLWPFGCEVMPNDMNEWMQSQQQLNPNIHSSNLMTDNSMSAISQNRFNSDDVSHFDSTFPMNVGSHASNSLNYSASGLPVMGMNGVPQHLSSAHYQSMLSNPAMNVTQDTDYWNSKIGSLSSVAMDNNVSQNAANGDQKMNWNHWNHQT</sequence>
<feature type="repeat" description="ANK" evidence="9">
    <location>
        <begin position="378"/>
        <end position="410"/>
    </location>
</feature>
<evidence type="ECO:0000313" key="14">
    <source>
        <dbReference type="EMBL" id="CAD7624675.1"/>
    </source>
</evidence>
<dbReference type="CDD" id="cd22404">
    <property type="entry name" value="KH-I_MASK"/>
    <property type="match status" value="1"/>
</dbReference>
<dbReference type="GO" id="GO:0005737">
    <property type="term" value="C:cytoplasm"/>
    <property type="evidence" value="ECO:0007669"/>
    <property type="project" value="TreeGrafter"/>
</dbReference>
<evidence type="ECO:0000256" key="1">
    <source>
        <dbReference type="ARBA" id="ARBA00004175"/>
    </source>
</evidence>
<feature type="repeat" description="ANK" evidence="9">
    <location>
        <begin position="1510"/>
        <end position="1542"/>
    </location>
</feature>
<dbReference type="InterPro" id="IPR002110">
    <property type="entry name" value="Ankyrin_rpt"/>
</dbReference>
<feature type="region of interest" description="Disordered" evidence="12">
    <location>
        <begin position="2357"/>
        <end position="2488"/>
    </location>
</feature>
<dbReference type="GO" id="GO:0003723">
    <property type="term" value="F:RNA binding"/>
    <property type="evidence" value="ECO:0007669"/>
    <property type="project" value="UniProtKB-UniRule"/>
</dbReference>
<feature type="repeat" description="ANK" evidence="9">
    <location>
        <begin position="1408"/>
        <end position="1440"/>
    </location>
</feature>
<feature type="region of interest" description="Disordered" evidence="12">
    <location>
        <begin position="2254"/>
        <end position="2286"/>
    </location>
</feature>
<feature type="region of interest" description="Disordered" evidence="12">
    <location>
        <begin position="1012"/>
        <end position="1035"/>
    </location>
</feature>
<feature type="compositionally biased region" description="Low complexity" evidence="12">
    <location>
        <begin position="865"/>
        <end position="886"/>
    </location>
</feature>
<feature type="repeat" description="ANK" evidence="9">
    <location>
        <begin position="245"/>
        <end position="277"/>
    </location>
</feature>
<keyword evidence="8" id="KW-0472">Membrane</keyword>
<feature type="repeat" description="ANK" evidence="9">
    <location>
        <begin position="542"/>
        <end position="574"/>
    </location>
</feature>
<feature type="region of interest" description="Disordered" evidence="12">
    <location>
        <begin position="2560"/>
        <end position="2674"/>
    </location>
</feature>
<feature type="repeat" description="ANK" evidence="9">
    <location>
        <begin position="475"/>
        <end position="507"/>
    </location>
</feature>
<feature type="compositionally biased region" description="Basic residues" evidence="12">
    <location>
        <begin position="1701"/>
        <end position="1715"/>
    </location>
</feature>
<protein>
    <recommendedName>
        <fullName evidence="13">K Homology domain-containing protein</fullName>
    </recommendedName>
</protein>
<feature type="region of interest" description="Disordered" evidence="12">
    <location>
        <begin position="606"/>
        <end position="640"/>
    </location>
</feature>
<dbReference type="Pfam" id="PF00013">
    <property type="entry name" value="KH_1"/>
    <property type="match status" value="1"/>
</dbReference>
<feature type="repeat" description="ANK" evidence="9">
    <location>
        <begin position="345"/>
        <end position="377"/>
    </location>
</feature>
<evidence type="ECO:0000256" key="2">
    <source>
        <dbReference type="ARBA" id="ARBA00022483"/>
    </source>
</evidence>
<feature type="region of interest" description="Disordered" evidence="12">
    <location>
        <begin position="2928"/>
        <end position="2960"/>
    </location>
</feature>
<feature type="compositionally biased region" description="Polar residues" evidence="12">
    <location>
        <begin position="2431"/>
        <end position="2471"/>
    </location>
</feature>
<feature type="repeat" description="ANK" evidence="9">
    <location>
        <begin position="212"/>
        <end position="244"/>
    </location>
</feature>
<dbReference type="SMART" id="SM00248">
    <property type="entry name" value="ANK"/>
    <property type="match status" value="24"/>
</dbReference>
<keyword evidence="2" id="KW-0268">Exocytosis</keyword>
<feature type="region of interest" description="Disordered" evidence="12">
    <location>
        <begin position="865"/>
        <end position="925"/>
    </location>
</feature>
<feature type="repeat" description="ANK" evidence="9">
    <location>
        <begin position="279"/>
        <end position="311"/>
    </location>
</feature>
<evidence type="ECO:0000256" key="6">
    <source>
        <dbReference type="ARBA" id="ARBA00023043"/>
    </source>
</evidence>
<feature type="compositionally biased region" description="Polar residues" evidence="12">
    <location>
        <begin position="1807"/>
        <end position="1831"/>
    </location>
</feature>
<evidence type="ECO:0000256" key="9">
    <source>
        <dbReference type="PROSITE-ProRule" id="PRU00023"/>
    </source>
</evidence>
<dbReference type="GO" id="GO:0006887">
    <property type="term" value="P:exocytosis"/>
    <property type="evidence" value="ECO:0007669"/>
    <property type="project" value="UniProtKB-KW"/>
</dbReference>
<dbReference type="Gene3D" id="1.25.40.20">
    <property type="entry name" value="Ankyrin repeat-containing domain"/>
    <property type="match status" value="8"/>
</dbReference>
<dbReference type="EMBL" id="CAJPIZ010002486">
    <property type="protein sequence ID" value="CAG2105105.1"/>
    <property type="molecule type" value="Genomic_DNA"/>
</dbReference>
<dbReference type="OrthoDB" id="10071877at2759"/>
<feature type="compositionally biased region" description="Polar residues" evidence="12">
    <location>
        <begin position="2634"/>
        <end position="2672"/>
    </location>
</feature>
<evidence type="ECO:0000313" key="15">
    <source>
        <dbReference type="Proteomes" id="UP000759131"/>
    </source>
</evidence>
<feature type="repeat" description="ANK" evidence="9">
    <location>
        <begin position="442"/>
        <end position="474"/>
    </location>
</feature>
<accession>A0A7R9KMH6</accession>
<dbReference type="SUPFAM" id="SSF54791">
    <property type="entry name" value="Eukaryotic type KH-domain (KH-domain type I)"/>
    <property type="match status" value="1"/>
</dbReference>
<evidence type="ECO:0000256" key="11">
    <source>
        <dbReference type="SAM" id="Coils"/>
    </source>
</evidence>
<dbReference type="EMBL" id="OC857061">
    <property type="protein sequence ID" value="CAD7624675.1"/>
    <property type="molecule type" value="Genomic_DNA"/>
</dbReference>
<keyword evidence="5" id="KW-0800">Toxin</keyword>
<evidence type="ECO:0000256" key="8">
    <source>
        <dbReference type="ARBA" id="ARBA00023298"/>
    </source>
</evidence>
<dbReference type="Proteomes" id="UP000759131">
    <property type="component" value="Unassembled WGS sequence"/>
</dbReference>
<feature type="region of interest" description="Disordered" evidence="12">
    <location>
        <begin position="1700"/>
        <end position="1893"/>
    </location>
</feature>
<feature type="region of interest" description="Disordered" evidence="12">
    <location>
        <begin position="1065"/>
        <end position="1095"/>
    </location>
</feature>
<dbReference type="Pfam" id="PF12796">
    <property type="entry name" value="Ank_2"/>
    <property type="match status" value="8"/>
</dbReference>
<feature type="compositionally biased region" description="Low complexity" evidence="12">
    <location>
        <begin position="2566"/>
        <end position="2591"/>
    </location>
</feature>
<dbReference type="PRINTS" id="PR01415">
    <property type="entry name" value="ANKYRIN"/>
</dbReference>
<dbReference type="FunFam" id="1.25.40.20:FF:000131">
    <property type="entry name" value="ankyrin repeat domain-containing protein 17 isoform X1"/>
    <property type="match status" value="1"/>
</dbReference>
<feature type="compositionally biased region" description="Low complexity" evidence="12">
    <location>
        <begin position="1906"/>
        <end position="1921"/>
    </location>
</feature>
<feature type="repeat" description="ANK" evidence="9">
    <location>
        <begin position="1341"/>
        <end position="1373"/>
    </location>
</feature>
<feature type="non-terminal residue" evidence="14">
    <location>
        <position position="1"/>
    </location>
</feature>
<dbReference type="SMART" id="SM00322">
    <property type="entry name" value="KH"/>
    <property type="match status" value="1"/>
</dbReference>
<evidence type="ECO:0000259" key="13">
    <source>
        <dbReference type="SMART" id="SM00322"/>
    </source>
</evidence>
<dbReference type="FunFam" id="1.25.40.20:FF:000012">
    <property type="entry name" value="ankyrin repeat domain-containing protein 17 isoform X1"/>
    <property type="match status" value="1"/>
</dbReference>
<feature type="compositionally biased region" description="Acidic residues" evidence="12">
    <location>
        <begin position="1738"/>
        <end position="1758"/>
    </location>
</feature>
<dbReference type="SUPFAM" id="SSF48403">
    <property type="entry name" value="Ankyrin repeat"/>
    <property type="match status" value="3"/>
</dbReference>
<evidence type="ECO:0000256" key="3">
    <source>
        <dbReference type="ARBA" id="ARBA00022537"/>
    </source>
</evidence>
<organism evidence="14">
    <name type="scientific">Medioppia subpectinata</name>
    <dbReference type="NCBI Taxonomy" id="1979941"/>
    <lineage>
        <taxon>Eukaryota</taxon>
        <taxon>Metazoa</taxon>
        <taxon>Ecdysozoa</taxon>
        <taxon>Arthropoda</taxon>
        <taxon>Chelicerata</taxon>
        <taxon>Arachnida</taxon>
        <taxon>Acari</taxon>
        <taxon>Acariformes</taxon>
        <taxon>Sarcoptiformes</taxon>
        <taxon>Oribatida</taxon>
        <taxon>Brachypylina</taxon>
        <taxon>Oppioidea</taxon>
        <taxon>Oppiidae</taxon>
        <taxon>Medioppia</taxon>
    </lineage>
</organism>
<feature type="compositionally biased region" description="Low complexity" evidence="12">
    <location>
        <begin position="2255"/>
        <end position="2267"/>
    </location>
</feature>
<name>A0A7R9KMH6_9ACAR</name>
<dbReference type="FunFam" id="1.25.40.20:FF:000156">
    <property type="entry name" value="ankyrin repeat and KH domain-containing protein 1-like isoform X6"/>
    <property type="match status" value="1"/>
</dbReference>
<dbReference type="FunFam" id="1.25.40.20:FF:000026">
    <property type="entry name" value="ankyrin repeat domain-containing protein 17 isoform X3"/>
    <property type="match status" value="1"/>
</dbReference>
<feature type="repeat" description="ANK" evidence="9">
    <location>
        <begin position="412"/>
        <end position="444"/>
    </location>
</feature>